<accession>A0A8J7KE03</accession>
<organism evidence="2 3">
    <name type="scientific">Chitinilyticum piscinae</name>
    <dbReference type="NCBI Taxonomy" id="2866724"/>
    <lineage>
        <taxon>Bacteria</taxon>
        <taxon>Pseudomonadati</taxon>
        <taxon>Pseudomonadota</taxon>
        <taxon>Betaproteobacteria</taxon>
        <taxon>Neisseriales</taxon>
        <taxon>Chitinibacteraceae</taxon>
        <taxon>Chitinilyticum</taxon>
    </lineage>
</organism>
<keyword evidence="1" id="KW-0732">Signal</keyword>
<evidence type="ECO:0000313" key="3">
    <source>
        <dbReference type="Proteomes" id="UP000604481"/>
    </source>
</evidence>
<proteinExistence type="predicted"/>
<dbReference type="PROSITE" id="PS51257">
    <property type="entry name" value="PROKAR_LIPOPROTEIN"/>
    <property type="match status" value="1"/>
</dbReference>
<dbReference type="EMBL" id="JADFUA010000003">
    <property type="protein sequence ID" value="MBE9609039.1"/>
    <property type="molecule type" value="Genomic_DNA"/>
</dbReference>
<dbReference type="Proteomes" id="UP000604481">
    <property type="component" value="Unassembled WGS sequence"/>
</dbReference>
<keyword evidence="3" id="KW-1185">Reference proteome</keyword>
<feature type="chain" id="PRO_5035171975" evidence="1">
    <location>
        <begin position="32"/>
        <end position="149"/>
    </location>
</feature>
<evidence type="ECO:0000313" key="2">
    <source>
        <dbReference type="EMBL" id="MBE9609039.1"/>
    </source>
</evidence>
<protein>
    <submittedName>
        <fullName evidence="2">Uncharacterized protein</fullName>
    </submittedName>
</protein>
<feature type="signal peptide" evidence="1">
    <location>
        <begin position="1"/>
        <end position="31"/>
    </location>
</feature>
<comment type="caution">
    <text evidence="2">The sequence shown here is derived from an EMBL/GenBank/DDBJ whole genome shotgun (WGS) entry which is preliminary data.</text>
</comment>
<name>A0A8J7KE03_9NEIS</name>
<sequence>MKMVVHSIAALVLLGCVAPAVMASPASTALAACMADNTTGKDRKDLARWIFSSMAIHPEIQPYSRLSDNDRVKIDKQLAAMVETLVVERCRESARLALEQDGGNAFKEAFGMLGQVAMREIMADPAVNAALGQFANYLNEDKFNSAFKK</sequence>
<gene>
    <name evidence="2" type="ORF">INR99_06740</name>
</gene>
<reference evidence="2 3" key="1">
    <citation type="submission" date="2020-10" db="EMBL/GenBank/DDBJ databases">
        <title>The genome sequence of Chitinilyticum litopenaei 4Y14.</title>
        <authorList>
            <person name="Liu Y."/>
        </authorList>
    </citation>
    <scope>NUCLEOTIDE SEQUENCE [LARGE SCALE GENOMIC DNA]</scope>
    <source>
        <strain evidence="2 3">4Y14</strain>
    </source>
</reference>
<evidence type="ECO:0000256" key="1">
    <source>
        <dbReference type="SAM" id="SignalP"/>
    </source>
</evidence>
<dbReference type="AlphaFoldDB" id="A0A8J7KE03"/>